<dbReference type="PANTHER" id="PTHR21047">
    <property type="entry name" value="DTDP-6-DEOXY-D-GLUCOSE-3,5 EPIMERASE"/>
    <property type="match status" value="1"/>
</dbReference>
<dbReference type="GO" id="GO:0019305">
    <property type="term" value="P:dTDP-rhamnose biosynthetic process"/>
    <property type="evidence" value="ECO:0007669"/>
    <property type="project" value="UniProtKB-UniRule"/>
</dbReference>
<dbReference type="CDD" id="cd00438">
    <property type="entry name" value="cupin_RmlC"/>
    <property type="match status" value="1"/>
</dbReference>
<comment type="catalytic activity">
    <reaction evidence="3">
        <text>dTDP-4-dehydro-6-deoxy-alpha-D-glucose = dTDP-4-dehydro-beta-L-rhamnose</text>
        <dbReference type="Rhea" id="RHEA:16969"/>
        <dbReference type="ChEBI" id="CHEBI:57649"/>
        <dbReference type="ChEBI" id="CHEBI:62830"/>
        <dbReference type="EC" id="5.1.3.13"/>
    </reaction>
</comment>
<evidence type="ECO:0000256" key="2">
    <source>
        <dbReference type="PIRSR" id="PIRSR600888-3"/>
    </source>
</evidence>
<reference evidence="4" key="1">
    <citation type="journal article" date="2014" name="Int. J. Syst. Evol. Microbiol.">
        <title>Complete genome sequence of Corynebacterium casei LMG S-19264T (=DSM 44701T), isolated from a smear-ripened cheese.</title>
        <authorList>
            <consortium name="US DOE Joint Genome Institute (JGI-PGF)"/>
            <person name="Walter F."/>
            <person name="Albersmeier A."/>
            <person name="Kalinowski J."/>
            <person name="Ruckert C."/>
        </authorList>
    </citation>
    <scope>NUCLEOTIDE SEQUENCE</scope>
    <source>
        <strain evidence="4">JCM 13583</strain>
    </source>
</reference>
<comment type="function">
    <text evidence="3">Catalyzes the epimerization of the C3' and C5'positions of dTDP-6-deoxy-D-xylo-4-hexulose, forming dTDP-6-deoxy-L-lyxo-4-hexulose.</text>
</comment>
<feature type="site" description="Participates in a stacking interaction with the thymidine ring of dTDP-4-oxo-6-deoxyglucose" evidence="2">
    <location>
        <position position="140"/>
    </location>
</feature>
<evidence type="ECO:0000313" key="4">
    <source>
        <dbReference type="EMBL" id="GGM76832.1"/>
    </source>
</evidence>
<dbReference type="Gene3D" id="2.60.120.10">
    <property type="entry name" value="Jelly Rolls"/>
    <property type="match status" value="1"/>
</dbReference>
<evidence type="ECO:0000313" key="5">
    <source>
        <dbReference type="Proteomes" id="UP000632195"/>
    </source>
</evidence>
<comment type="similarity">
    <text evidence="3">Belongs to the dTDP-4-dehydrorhamnose 3,5-epimerase family.</text>
</comment>
<keyword evidence="5" id="KW-1185">Reference proteome</keyword>
<dbReference type="EMBL" id="BMNY01000002">
    <property type="protein sequence ID" value="GGM76832.1"/>
    <property type="molecule type" value="Genomic_DNA"/>
</dbReference>
<keyword evidence="3" id="KW-0413">Isomerase</keyword>
<dbReference type="EC" id="5.1.3.13" evidence="3"/>
<accession>A0AA37F9Y8</accession>
<dbReference type="GO" id="GO:0000271">
    <property type="term" value="P:polysaccharide biosynthetic process"/>
    <property type="evidence" value="ECO:0007669"/>
    <property type="project" value="TreeGrafter"/>
</dbReference>
<comment type="caution">
    <text evidence="4">The sequence shown here is derived from an EMBL/GenBank/DDBJ whole genome shotgun (WGS) entry which is preliminary data.</text>
</comment>
<dbReference type="SUPFAM" id="SSF51182">
    <property type="entry name" value="RmlC-like cupins"/>
    <property type="match status" value="1"/>
</dbReference>
<proteinExistence type="inferred from homology"/>
<evidence type="ECO:0000256" key="3">
    <source>
        <dbReference type="RuleBase" id="RU364069"/>
    </source>
</evidence>
<comment type="pathway">
    <text evidence="3">Carbohydrate biosynthesis; dTDP-L-rhamnose biosynthesis.</text>
</comment>
<dbReference type="PANTHER" id="PTHR21047:SF2">
    <property type="entry name" value="THYMIDINE DIPHOSPHO-4-KETO-RHAMNOSE 3,5-EPIMERASE"/>
    <property type="match status" value="1"/>
</dbReference>
<dbReference type="InterPro" id="IPR011051">
    <property type="entry name" value="RmlC_Cupin_sf"/>
</dbReference>
<organism evidence="4 5">
    <name type="scientific">Thermogymnomonas acidicola</name>
    <dbReference type="NCBI Taxonomy" id="399579"/>
    <lineage>
        <taxon>Archaea</taxon>
        <taxon>Methanobacteriati</taxon>
        <taxon>Thermoplasmatota</taxon>
        <taxon>Thermoplasmata</taxon>
        <taxon>Thermoplasmatales</taxon>
        <taxon>Thermogymnomonas</taxon>
    </lineage>
</organism>
<protein>
    <recommendedName>
        <fullName evidence="3">dTDP-4-dehydrorhamnose 3,5-epimerase</fullName>
        <ecNumber evidence="3">5.1.3.13</ecNumber>
    </recommendedName>
    <alternativeName>
        <fullName evidence="3">Thymidine diphospho-4-keto-rhamnose 3,5-epimerase</fullName>
    </alternativeName>
</protein>
<dbReference type="AlphaFoldDB" id="A0AA37F9Y8"/>
<dbReference type="Pfam" id="PF00908">
    <property type="entry name" value="dTDP_sugar_isom"/>
    <property type="match status" value="1"/>
</dbReference>
<dbReference type="GO" id="GO:0008830">
    <property type="term" value="F:dTDP-4-dehydrorhamnose 3,5-epimerase activity"/>
    <property type="evidence" value="ECO:0007669"/>
    <property type="project" value="UniProtKB-UniRule"/>
</dbReference>
<name>A0AA37F9Y8_9ARCH</name>
<gene>
    <name evidence="4" type="ORF">GCM10007108_13630</name>
</gene>
<feature type="active site" description="Proton acceptor" evidence="1">
    <location>
        <position position="65"/>
    </location>
</feature>
<evidence type="ECO:0000256" key="1">
    <source>
        <dbReference type="PIRSR" id="PIRSR600888-1"/>
    </source>
</evidence>
<reference evidence="4" key="2">
    <citation type="submission" date="2022-09" db="EMBL/GenBank/DDBJ databases">
        <authorList>
            <person name="Sun Q."/>
            <person name="Ohkuma M."/>
        </authorList>
    </citation>
    <scope>NUCLEOTIDE SEQUENCE</scope>
    <source>
        <strain evidence="4">JCM 13583</strain>
    </source>
</reference>
<dbReference type="InterPro" id="IPR000888">
    <property type="entry name" value="RmlC-like"/>
</dbReference>
<dbReference type="NCBIfam" id="TIGR01221">
    <property type="entry name" value="rmlC"/>
    <property type="match status" value="1"/>
</dbReference>
<dbReference type="InterPro" id="IPR014710">
    <property type="entry name" value="RmlC-like_jellyroll"/>
</dbReference>
<sequence>MDMPFEFEKTDIEGVVVVKPRVFSDERGYFTETYKKSEFSRGGIDVNFVQDNESFSSALTLRGLHFQRKPYEQGKLVRCVRGEIFDVAVDLRPNSRTFGKYVSAILSEENRHMLWIPEGFAHGFLALKDSIVVYKVTNEYNRESEGGIRWDDPELSIKWPMQPRFLSDKDRKWPTLREYMKSL</sequence>
<comment type="subunit">
    <text evidence="3">Homodimer.</text>
</comment>
<dbReference type="GO" id="GO:0005829">
    <property type="term" value="C:cytosol"/>
    <property type="evidence" value="ECO:0007669"/>
    <property type="project" value="TreeGrafter"/>
</dbReference>
<dbReference type="Proteomes" id="UP000632195">
    <property type="component" value="Unassembled WGS sequence"/>
</dbReference>
<feature type="active site" description="Proton donor" evidence="1">
    <location>
        <position position="134"/>
    </location>
</feature>